<dbReference type="EMBL" id="JBHUFV010000033">
    <property type="protein sequence ID" value="MFD1934235.1"/>
    <property type="molecule type" value="Genomic_DNA"/>
</dbReference>
<evidence type="ECO:0000259" key="2">
    <source>
        <dbReference type="Pfam" id="PF05175"/>
    </source>
</evidence>
<dbReference type="Proteomes" id="UP001597368">
    <property type="component" value="Unassembled WGS sequence"/>
</dbReference>
<dbReference type="PANTHER" id="PTHR18895">
    <property type="entry name" value="HEMK METHYLTRANSFERASE"/>
    <property type="match status" value="1"/>
</dbReference>
<comment type="caution">
    <text evidence="3">The sequence shown here is derived from an EMBL/GenBank/DDBJ whole genome shotgun (WGS) entry which is preliminary data.</text>
</comment>
<sequence length="362" mass="39065">MLDVHWTEEGRPRSAGWRSAEPPPAALTAADDTTKADTAHRLALEGTGLVWRGDYHNARQLLRAMARRIDRKAAAPSGFHEYRRARAARARLLGRLLVPLAADLTVPLRRAPDVRPACAEAYGSADRPTLVPLTELLGVVGAHEWRRKGVEVPALGARIHPHYGVFSPVRGEYVDLVARAPLPSLEAAFDVGTGTGVLAAVLAGRGVGRVLATDVDERAVACARDNLARLGLSGRVEVRRHSLFPEGRVPLVVCNPPWLPAEPHTALDHAVYDPGGRMLGGFVRGLGAHLAPGGEGWLILSDLAELLGLRTRRDLLAAFADAGLRVAGRLEARPHHRRAADAADPLHRARSAEVTSLWRLTR</sequence>
<accession>A0ABW4SX48</accession>
<protein>
    <submittedName>
        <fullName evidence="3">Methyltransferase</fullName>
    </submittedName>
</protein>
<keyword evidence="3" id="KW-0808">Transferase</keyword>
<evidence type="ECO:0000313" key="3">
    <source>
        <dbReference type="EMBL" id="MFD1934235.1"/>
    </source>
</evidence>
<dbReference type="RefSeq" id="WP_379574286.1">
    <property type="nucleotide sequence ID" value="NZ_JBHUFV010000033.1"/>
</dbReference>
<evidence type="ECO:0000256" key="1">
    <source>
        <dbReference type="SAM" id="MobiDB-lite"/>
    </source>
</evidence>
<dbReference type="CDD" id="cd02440">
    <property type="entry name" value="AdoMet_MTases"/>
    <property type="match status" value="1"/>
</dbReference>
<feature type="compositionally biased region" description="Basic and acidic residues" evidence="1">
    <location>
        <begin position="1"/>
        <end position="12"/>
    </location>
</feature>
<proteinExistence type="predicted"/>
<gene>
    <name evidence="3" type="ORF">ACFSKW_22455</name>
</gene>
<feature type="region of interest" description="Disordered" evidence="1">
    <location>
        <begin position="1"/>
        <end position="30"/>
    </location>
</feature>
<reference evidence="4" key="1">
    <citation type="journal article" date="2019" name="Int. J. Syst. Evol. Microbiol.">
        <title>The Global Catalogue of Microorganisms (GCM) 10K type strain sequencing project: providing services to taxonomists for standard genome sequencing and annotation.</title>
        <authorList>
            <consortium name="The Broad Institute Genomics Platform"/>
            <consortium name="The Broad Institute Genome Sequencing Center for Infectious Disease"/>
            <person name="Wu L."/>
            <person name="Ma J."/>
        </authorList>
    </citation>
    <scope>NUCLEOTIDE SEQUENCE [LARGE SCALE GENOMIC DNA]</scope>
    <source>
        <strain evidence="4">ICMP 6774ER</strain>
    </source>
</reference>
<dbReference type="InterPro" id="IPR007848">
    <property type="entry name" value="Small_mtfrase_dom"/>
</dbReference>
<dbReference type="GO" id="GO:0008168">
    <property type="term" value="F:methyltransferase activity"/>
    <property type="evidence" value="ECO:0007669"/>
    <property type="project" value="UniProtKB-KW"/>
</dbReference>
<feature type="domain" description="Methyltransferase small" evidence="2">
    <location>
        <begin position="159"/>
        <end position="259"/>
    </location>
</feature>
<keyword evidence="4" id="KW-1185">Reference proteome</keyword>
<organism evidence="3 4">
    <name type="scientific">Nonomuraea mangrovi</name>
    <dbReference type="NCBI Taxonomy" id="2316207"/>
    <lineage>
        <taxon>Bacteria</taxon>
        <taxon>Bacillati</taxon>
        <taxon>Actinomycetota</taxon>
        <taxon>Actinomycetes</taxon>
        <taxon>Streptosporangiales</taxon>
        <taxon>Streptosporangiaceae</taxon>
        <taxon>Nonomuraea</taxon>
    </lineage>
</organism>
<dbReference type="InterPro" id="IPR002052">
    <property type="entry name" value="DNA_methylase_N6_adenine_CS"/>
</dbReference>
<dbReference type="InterPro" id="IPR050320">
    <property type="entry name" value="N5-glutamine_MTase"/>
</dbReference>
<dbReference type="Gene3D" id="3.40.50.150">
    <property type="entry name" value="Vaccinia Virus protein VP39"/>
    <property type="match status" value="1"/>
</dbReference>
<name>A0ABW4SX48_9ACTN</name>
<dbReference type="GO" id="GO:0032259">
    <property type="term" value="P:methylation"/>
    <property type="evidence" value="ECO:0007669"/>
    <property type="project" value="UniProtKB-KW"/>
</dbReference>
<dbReference type="SUPFAM" id="SSF53335">
    <property type="entry name" value="S-adenosyl-L-methionine-dependent methyltransferases"/>
    <property type="match status" value="1"/>
</dbReference>
<dbReference type="InterPro" id="IPR029063">
    <property type="entry name" value="SAM-dependent_MTases_sf"/>
</dbReference>
<keyword evidence="3" id="KW-0489">Methyltransferase</keyword>
<dbReference type="Pfam" id="PF05175">
    <property type="entry name" value="MTS"/>
    <property type="match status" value="1"/>
</dbReference>
<dbReference type="PANTHER" id="PTHR18895:SF74">
    <property type="entry name" value="MTRF1L RELEASE FACTOR GLUTAMINE METHYLTRANSFERASE"/>
    <property type="match status" value="1"/>
</dbReference>
<dbReference type="PROSITE" id="PS00092">
    <property type="entry name" value="N6_MTASE"/>
    <property type="match status" value="1"/>
</dbReference>
<evidence type="ECO:0000313" key="4">
    <source>
        <dbReference type="Proteomes" id="UP001597368"/>
    </source>
</evidence>